<dbReference type="RefSeq" id="WP_280652737.1">
    <property type="nucleotide sequence ID" value="NZ_JANQDL010000006.1"/>
</dbReference>
<dbReference type="EMBL" id="JANQDL010000006">
    <property type="protein sequence ID" value="MDH6062284.1"/>
    <property type="molecule type" value="Genomic_DNA"/>
</dbReference>
<evidence type="ECO:0000313" key="1">
    <source>
        <dbReference type="EMBL" id="MDH6062284.1"/>
    </source>
</evidence>
<dbReference type="AlphaFoldDB" id="A0AA43GV37"/>
<protein>
    <submittedName>
        <fullName evidence="1">Uncharacterized protein</fullName>
    </submittedName>
</protein>
<reference evidence="1 2" key="1">
    <citation type="journal article" date="2023" name="J. Phycol.">
        <title>Chrysosporum ovalisporum is synonymous with the true-branching cyanobacterium Umezakia natans (Nostocales/Aphanizomenonaceae).</title>
        <authorList>
            <person name="McGregor G.B."/>
            <person name="Sendall B.C."/>
            <person name="Niiyama Y."/>
            <person name="Tuji A."/>
            <person name="Willis A."/>
        </authorList>
    </citation>
    <scope>NUCLEOTIDE SEQUENCE [LARGE SCALE GENOMIC DNA]</scope>
    <source>
        <strain evidence="1 2">FSS-62</strain>
    </source>
</reference>
<proteinExistence type="predicted"/>
<evidence type="ECO:0000313" key="2">
    <source>
        <dbReference type="Proteomes" id="UP001159370"/>
    </source>
</evidence>
<accession>A0AA43GV37</accession>
<dbReference type="Proteomes" id="UP001159370">
    <property type="component" value="Unassembled WGS sequence"/>
</dbReference>
<name>A0AA43GV37_9CYAN</name>
<gene>
    <name evidence="1" type="ORF">NWP23_00415</name>
</gene>
<dbReference type="GeneID" id="83686355"/>
<comment type="caution">
    <text evidence="1">The sequence shown here is derived from an EMBL/GenBank/DDBJ whole genome shotgun (WGS) entry which is preliminary data.</text>
</comment>
<organism evidence="1 2">
    <name type="scientific">Umezakia ovalisporum FSS-62</name>
    <dbReference type="NCBI Taxonomy" id="2971776"/>
    <lineage>
        <taxon>Bacteria</taxon>
        <taxon>Bacillati</taxon>
        <taxon>Cyanobacteriota</taxon>
        <taxon>Cyanophyceae</taxon>
        <taxon>Nostocales</taxon>
        <taxon>Nodulariaceae</taxon>
        <taxon>Umezakia</taxon>
    </lineage>
</organism>
<sequence length="117" mass="13589">MTCQQQAFNPPQREKYYTHPQRLVIKPWRGQHNVYAIFVIPIGYKSDDLFTVSIPGNRTYCGGFQNLGKISPRVNKPQHYTLIKGFLNTRIALKLIAQGKLSELQKPQNWQLGYVKR</sequence>